<reference evidence="8" key="2">
    <citation type="submission" date="2019-05" db="EMBL/GenBank/DDBJ databases">
        <authorList>
            <person name="Liu J.-J."/>
        </authorList>
    </citation>
    <scope>NUCLEOTIDE SEQUENCE</scope>
    <source>
        <strain evidence="8">SC2</strain>
    </source>
</reference>
<organism evidence="8 9">
    <name type="scientific">Cronartium ribicola totivirus 2</name>
    <dbReference type="NCBI Taxonomy" id="2687248"/>
    <lineage>
        <taxon>Viruses</taxon>
        <taxon>Riboviria</taxon>
        <taxon>Orthornavirae</taxon>
        <taxon>Duplornaviricota</taxon>
        <taxon>Chrymotiviricetes</taxon>
        <taxon>Ghabrivirales</taxon>
        <taxon>Alphatotivirineae</taxon>
        <taxon>Orthototiviridae</taxon>
        <taxon>Totivirus</taxon>
        <taxon>Totivirus nijyusani</taxon>
    </lineage>
</organism>
<keyword evidence="5 7" id="KW-0547">Nucleotide-binding</keyword>
<evidence type="ECO:0000256" key="2">
    <source>
        <dbReference type="ARBA" id="ARBA00022484"/>
    </source>
</evidence>
<keyword evidence="9" id="KW-1185">Reference proteome</keyword>
<keyword evidence="2 7" id="KW-0696">RNA-directed RNA polymerase</keyword>
<evidence type="ECO:0000313" key="9">
    <source>
        <dbReference type="Proteomes" id="UP001180425"/>
    </source>
</evidence>
<dbReference type="GO" id="GO:0003968">
    <property type="term" value="F:RNA-directed RNA polymerase activity"/>
    <property type="evidence" value="ECO:0007669"/>
    <property type="project" value="UniProtKB-KW"/>
</dbReference>
<evidence type="ECO:0000256" key="6">
    <source>
        <dbReference type="ARBA" id="ARBA00048744"/>
    </source>
</evidence>
<dbReference type="EMBL" id="MK967419">
    <property type="protein sequence ID" value="QGX74230.1"/>
    <property type="molecule type" value="Genomic_RNA"/>
</dbReference>
<dbReference type="GO" id="GO:0006351">
    <property type="term" value="P:DNA-templated transcription"/>
    <property type="evidence" value="ECO:0007669"/>
    <property type="project" value="InterPro"/>
</dbReference>
<comment type="catalytic activity">
    <reaction evidence="6 7">
        <text>RNA(n) + a ribonucleoside 5'-triphosphate = RNA(n+1) + diphosphate</text>
        <dbReference type="Rhea" id="RHEA:21248"/>
        <dbReference type="Rhea" id="RHEA-COMP:14527"/>
        <dbReference type="Rhea" id="RHEA-COMP:17342"/>
        <dbReference type="ChEBI" id="CHEBI:33019"/>
        <dbReference type="ChEBI" id="CHEBI:61557"/>
        <dbReference type="ChEBI" id="CHEBI:140395"/>
        <dbReference type="EC" id="2.7.7.48"/>
    </reaction>
</comment>
<dbReference type="GO" id="GO:0003723">
    <property type="term" value="F:RNA binding"/>
    <property type="evidence" value="ECO:0007669"/>
    <property type="project" value="InterPro"/>
</dbReference>
<name>A0A6B9EPQ1_9VIRU</name>
<evidence type="ECO:0000256" key="1">
    <source>
        <dbReference type="ARBA" id="ARBA00010455"/>
    </source>
</evidence>
<evidence type="ECO:0000256" key="3">
    <source>
        <dbReference type="ARBA" id="ARBA00022679"/>
    </source>
</evidence>
<dbReference type="GO" id="GO:0000166">
    <property type="term" value="F:nucleotide binding"/>
    <property type="evidence" value="ECO:0007669"/>
    <property type="project" value="UniProtKB-KW"/>
</dbReference>
<evidence type="ECO:0000256" key="5">
    <source>
        <dbReference type="ARBA" id="ARBA00022741"/>
    </source>
</evidence>
<dbReference type="Pfam" id="PF02123">
    <property type="entry name" value="RdRP_4"/>
    <property type="match status" value="1"/>
</dbReference>
<evidence type="ECO:0000256" key="7">
    <source>
        <dbReference type="RuleBase" id="RU364050"/>
    </source>
</evidence>
<protein>
    <recommendedName>
        <fullName evidence="7">RNA-directed RNA polymerase</fullName>
        <ecNumber evidence="7">2.7.7.48</ecNumber>
    </recommendedName>
</protein>
<evidence type="ECO:0000313" key="8">
    <source>
        <dbReference type="EMBL" id="QGX74230.1"/>
    </source>
</evidence>
<dbReference type="EC" id="2.7.7.48" evidence="7"/>
<dbReference type="InterPro" id="IPR001795">
    <property type="entry name" value="RNA-dir_pol_luteovirus"/>
</dbReference>
<dbReference type="InterPro" id="IPR043502">
    <property type="entry name" value="DNA/RNA_pol_sf"/>
</dbReference>
<accession>A0A6B9EPQ1</accession>
<dbReference type="SUPFAM" id="SSF56672">
    <property type="entry name" value="DNA/RNA polymerases"/>
    <property type="match status" value="1"/>
</dbReference>
<sequence length="901" mass="102250">MGSTTCSNISTDFFYCSRDADRSVSGRDLFRYSIYKVLNRTVGFSSGLHKCSRGNARRIKQVRLVDSRGGGGATTSRRECGRSGVIPTLTLLKQGLVPLGLKYHAEYNEVVGFNHADYLLFDILEMNCGTFKYQYLIGGYSVEVYPIYFETTGVTGLYIRKDLNLVDLSKEAKLRVSRLQFGPSLMPYGNVNDQDVIDYLFYRTRDSIKRRHSTRLENYPALQALFSGERDLPVAKVSARHLRHYTMHEVRRLGFSYIAQKVPYLLPFLERCLTLDVKEAMFVSILLWNMSLSVPERMLMATSDIWHVKYTSTKHFSEHIKKNFSLRLKAAQNLVSVDLTPFFELEVLVNRGVGQVDWKAEVLNRTQPNLCNISPDHVYSHAMKLFSRAASLRAKPTATTFSTYWENRQQWAPTGAYHSQYSEDDEYKASSASLKNKLYSLCRMPEYDASHFLNRTPATYAWSSEKYEWSKMRAIYGVDVTNFIISGYAMLGCEQVLDKIFPIGEAATKDNVSRTVHEVLKNGVPYCMDFEDFNSQHSTDSMKAVLIAYLDTFKATFKEEQILAIDWLIKSLDECYIKVEDKWIRTQGTLLSGWRLTTFMNTVLNHVYISECLDGAVMASTHNGDDVLAAVTTISQIQRIQRKATMLNIRFQKQKCFLASIAEFLRVDHLVGSGAQYLARGIATLVHGPTEALVPNDVTAVIRAISTRVREVIERKADEKFINYVYKEQIRFVAKLWGVEFDTLKATINTHVSMGGNSTIINADTLSHKVNKPILKRKTDPKLLMDKQKGLPGAHAYARRLTRTLVDPKYYDKIVAAAKKTIYSSAIDTRFGVSVEKRVPDQLDTVRAELYGSLRTATVGIKATMAKTFGLPMVAINADHTYISSRLESELDPLEAIRILL</sequence>
<comment type="similarity">
    <text evidence="1">Belongs to the totiviridae RNA-directed RNA polymerase family.</text>
</comment>
<proteinExistence type="inferred from homology"/>
<dbReference type="Proteomes" id="UP001180425">
    <property type="component" value="Segment"/>
</dbReference>
<reference evidence="8" key="1">
    <citation type="journal article" date="2019" name="Virol. J.">
        <title>Characterization of Cronartium ribicola dsRNAs reveals novel members of the family Totiviridae and viral association with fungal virulence.</title>
        <authorList>
            <person name="Liu J.J."/>
            <person name="Xiang Y."/>
            <person name="Sniezko R.A."/>
            <person name="Schoettle A.W."/>
            <person name="Williams H."/>
            <person name="Zamany A."/>
        </authorList>
    </citation>
    <scope>NUCLEOTIDE SEQUENCE</scope>
    <source>
        <strain evidence="8">SC2</strain>
    </source>
</reference>
<keyword evidence="7" id="KW-0693">Viral RNA replication</keyword>
<evidence type="ECO:0000256" key="4">
    <source>
        <dbReference type="ARBA" id="ARBA00022695"/>
    </source>
</evidence>
<keyword evidence="3 7" id="KW-0808">Transferase</keyword>
<keyword evidence="4 7" id="KW-0548">Nucleotidyltransferase</keyword>